<keyword evidence="2" id="KW-0813">Transport</keyword>
<keyword evidence="7" id="KW-0418">Kinase</keyword>
<dbReference type="OrthoDB" id="6578004at2"/>
<dbReference type="PANTHER" id="PTHR33799">
    <property type="entry name" value="PTS PERMEASE-RELATED-RELATED"/>
    <property type="match status" value="1"/>
</dbReference>
<keyword evidence="5" id="KW-0808">Transferase</keyword>
<comment type="subcellular location">
    <subcellularLocation>
        <location evidence="1">Cytoplasm</location>
    </subcellularLocation>
</comment>
<name>A0A2V4DRN7_9GAMM</name>
<dbReference type="InterPro" id="IPR033887">
    <property type="entry name" value="PTS_IIA_man"/>
</dbReference>
<keyword evidence="6" id="KW-0598">Phosphotransferase system</keyword>
<feature type="domain" description="PTS EIIA type-4" evidence="8">
    <location>
        <begin position="10"/>
        <end position="130"/>
    </location>
</feature>
<dbReference type="AlphaFoldDB" id="A0A2V4DRN7"/>
<dbReference type="EMBL" id="QGLR01000018">
    <property type="protein sequence ID" value="PXZ03700.1"/>
    <property type="molecule type" value="Genomic_DNA"/>
</dbReference>
<evidence type="ECO:0000256" key="3">
    <source>
        <dbReference type="ARBA" id="ARBA00022490"/>
    </source>
</evidence>
<evidence type="ECO:0000313" key="9">
    <source>
        <dbReference type="EMBL" id="PXZ02551.1"/>
    </source>
</evidence>
<sequence>MRSKKLNNSSSQILLLTHGDWGKQLKESLSMILGKIEGVFDIALTANDTFNEFYEKVKQQVVTMPKGSLILTDFISGTTSNVAARLSLDYPIAVISGLNALLLIEAINRKDEGPLMNIVDELVGVGQESCKDVLAEIKQKFQEN</sequence>
<dbReference type="GO" id="GO:0016020">
    <property type="term" value="C:membrane"/>
    <property type="evidence" value="ECO:0007669"/>
    <property type="project" value="InterPro"/>
</dbReference>
<comment type="caution">
    <text evidence="9">The sequence shown here is derived from an EMBL/GenBank/DDBJ whole genome shotgun (WGS) entry which is preliminary data.</text>
</comment>
<dbReference type="CDD" id="cd00006">
    <property type="entry name" value="PTS_IIA_man"/>
    <property type="match status" value="1"/>
</dbReference>
<organism evidence="9 11">
    <name type="scientific">Gilliamella apicola</name>
    <dbReference type="NCBI Taxonomy" id="1196095"/>
    <lineage>
        <taxon>Bacteria</taxon>
        <taxon>Pseudomonadati</taxon>
        <taxon>Pseudomonadota</taxon>
        <taxon>Gammaproteobacteria</taxon>
        <taxon>Orbales</taxon>
        <taxon>Orbaceae</taxon>
        <taxon>Gilliamella</taxon>
    </lineage>
</organism>
<protein>
    <submittedName>
        <fullName evidence="9">PTS fructose transporter subunit IIA</fullName>
    </submittedName>
</protein>
<evidence type="ECO:0000256" key="5">
    <source>
        <dbReference type="ARBA" id="ARBA00022679"/>
    </source>
</evidence>
<dbReference type="InterPro" id="IPR004701">
    <property type="entry name" value="PTS_EIIA_man-typ"/>
</dbReference>
<dbReference type="InterPro" id="IPR036662">
    <property type="entry name" value="PTS_EIIA_man-typ_sf"/>
</dbReference>
<evidence type="ECO:0000256" key="6">
    <source>
        <dbReference type="ARBA" id="ARBA00022683"/>
    </source>
</evidence>
<dbReference type="GO" id="GO:0016301">
    <property type="term" value="F:kinase activity"/>
    <property type="evidence" value="ECO:0007669"/>
    <property type="project" value="UniProtKB-KW"/>
</dbReference>
<evidence type="ECO:0000313" key="11">
    <source>
        <dbReference type="Proteomes" id="UP000247483"/>
    </source>
</evidence>
<dbReference type="Pfam" id="PF03610">
    <property type="entry name" value="EIIA-man"/>
    <property type="match status" value="1"/>
</dbReference>
<evidence type="ECO:0000313" key="10">
    <source>
        <dbReference type="EMBL" id="PXZ03700.1"/>
    </source>
</evidence>
<dbReference type="SUPFAM" id="SSF53062">
    <property type="entry name" value="PTS system fructose IIA component-like"/>
    <property type="match status" value="1"/>
</dbReference>
<dbReference type="Proteomes" id="UP000247932">
    <property type="component" value="Unassembled WGS sequence"/>
</dbReference>
<evidence type="ECO:0000313" key="12">
    <source>
        <dbReference type="Proteomes" id="UP000247932"/>
    </source>
</evidence>
<evidence type="ECO:0000256" key="4">
    <source>
        <dbReference type="ARBA" id="ARBA00022597"/>
    </source>
</evidence>
<dbReference type="InterPro" id="IPR051471">
    <property type="entry name" value="Bacterial_PTS_sugar_comp"/>
</dbReference>
<evidence type="ECO:0000259" key="8">
    <source>
        <dbReference type="PROSITE" id="PS51096"/>
    </source>
</evidence>
<reference evidence="11 12" key="1">
    <citation type="submission" date="2018-05" db="EMBL/GenBank/DDBJ databases">
        <title>Reference genomes for bee gut microbiota database.</title>
        <authorList>
            <person name="Ellegaard K.M."/>
        </authorList>
    </citation>
    <scope>NUCLEOTIDE SEQUENCE [LARGE SCALE GENOMIC DNA]</scope>
    <source>
        <strain evidence="9 11">ESL0177</strain>
        <strain evidence="10 12">ESL0182</strain>
    </source>
</reference>
<dbReference type="EMBL" id="QGLP01000010">
    <property type="protein sequence ID" value="PXZ02551.1"/>
    <property type="molecule type" value="Genomic_DNA"/>
</dbReference>
<keyword evidence="12" id="KW-1185">Reference proteome</keyword>
<keyword evidence="4" id="KW-0762">Sugar transport</keyword>
<gene>
    <name evidence="10" type="ORF">DKK70_15895</name>
    <name evidence="9" type="ORF">DKK79_13860</name>
</gene>
<dbReference type="GO" id="GO:0005737">
    <property type="term" value="C:cytoplasm"/>
    <property type="evidence" value="ECO:0007669"/>
    <property type="project" value="UniProtKB-SubCell"/>
</dbReference>
<dbReference type="GO" id="GO:0009401">
    <property type="term" value="P:phosphoenolpyruvate-dependent sugar phosphotransferase system"/>
    <property type="evidence" value="ECO:0007669"/>
    <property type="project" value="UniProtKB-KW"/>
</dbReference>
<dbReference type="PANTHER" id="PTHR33799:SF1">
    <property type="entry name" value="PTS SYSTEM MANNOSE-SPECIFIC EIIAB COMPONENT-RELATED"/>
    <property type="match status" value="1"/>
</dbReference>
<evidence type="ECO:0000256" key="1">
    <source>
        <dbReference type="ARBA" id="ARBA00004496"/>
    </source>
</evidence>
<accession>A0A2V4DRN7</accession>
<proteinExistence type="predicted"/>
<keyword evidence="3" id="KW-0963">Cytoplasm</keyword>
<dbReference type="Proteomes" id="UP000247483">
    <property type="component" value="Unassembled WGS sequence"/>
</dbReference>
<dbReference type="Gene3D" id="3.40.50.510">
    <property type="entry name" value="Phosphotransferase system, mannose-type IIA component"/>
    <property type="match status" value="1"/>
</dbReference>
<evidence type="ECO:0000256" key="7">
    <source>
        <dbReference type="ARBA" id="ARBA00022777"/>
    </source>
</evidence>
<evidence type="ECO:0000256" key="2">
    <source>
        <dbReference type="ARBA" id="ARBA00022448"/>
    </source>
</evidence>
<dbReference type="PROSITE" id="PS51096">
    <property type="entry name" value="PTS_EIIA_TYPE_4"/>
    <property type="match status" value="1"/>
</dbReference>